<dbReference type="VEuPathDB" id="FungiDB:H257_11158"/>
<dbReference type="EMBL" id="QUTB01005148">
    <property type="protein sequence ID" value="RHY57345.1"/>
    <property type="molecule type" value="Genomic_DNA"/>
</dbReference>
<gene>
    <name evidence="3" type="ORF">DYB26_003414</name>
    <name evidence="2" type="ORF">DYB30_000978</name>
    <name evidence="1" type="ORF">DYB34_001778</name>
</gene>
<sequence>MDGVYGLSGDEKEAILRFEDAEIHLLREVFKGITQTTADNSVDKENFLKIFPMPGLLGGTKMMSCTKGSISKREMTTMIHQFPQSAMILLKGMKMMPASNDNVHIHHASSFVHV</sequence>
<evidence type="ECO:0000313" key="3">
    <source>
        <dbReference type="EMBL" id="RHY83803.1"/>
    </source>
</evidence>
<evidence type="ECO:0000313" key="5">
    <source>
        <dbReference type="Proteomes" id="UP000283543"/>
    </source>
</evidence>
<evidence type="ECO:0000313" key="1">
    <source>
        <dbReference type="EMBL" id="RHY57345.1"/>
    </source>
</evidence>
<dbReference type="Proteomes" id="UP000286510">
    <property type="component" value="Unassembled WGS sequence"/>
</dbReference>
<evidence type="ECO:0000313" key="4">
    <source>
        <dbReference type="Proteomes" id="UP000266643"/>
    </source>
</evidence>
<accession>A0A397D6B5</accession>
<proteinExistence type="predicted"/>
<dbReference type="AlphaFoldDB" id="A0A397D6B5"/>
<dbReference type="EMBL" id="QUTF01025283">
    <property type="protein sequence ID" value="RHY83803.1"/>
    <property type="molecule type" value="Genomic_DNA"/>
</dbReference>
<dbReference type="EMBL" id="QUTD01005783">
    <property type="protein sequence ID" value="RHY59578.1"/>
    <property type="molecule type" value="Genomic_DNA"/>
</dbReference>
<name>A0A397D6B5_APHAT</name>
<organism evidence="2 4">
    <name type="scientific">Aphanomyces astaci</name>
    <name type="common">Crayfish plague agent</name>
    <dbReference type="NCBI Taxonomy" id="112090"/>
    <lineage>
        <taxon>Eukaryota</taxon>
        <taxon>Sar</taxon>
        <taxon>Stramenopiles</taxon>
        <taxon>Oomycota</taxon>
        <taxon>Saprolegniomycetes</taxon>
        <taxon>Saprolegniales</taxon>
        <taxon>Verrucalvaceae</taxon>
        <taxon>Aphanomyces</taxon>
    </lineage>
</organism>
<comment type="caution">
    <text evidence="2">The sequence shown here is derived from an EMBL/GenBank/DDBJ whole genome shotgun (WGS) entry which is preliminary data.</text>
</comment>
<evidence type="ECO:0000313" key="6">
    <source>
        <dbReference type="Proteomes" id="UP000286510"/>
    </source>
</evidence>
<dbReference type="Proteomes" id="UP000266643">
    <property type="component" value="Unassembled WGS sequence"/>
</dbReference>
<protein>
    <submittedName>
        <fullName evidence="2">Uncharacterized protein</fullName>
    </submittedName>
</protein>
<evidence type="ECO:0000313" key="2">
    <source>
        <dbReference type="EMBL" id="RHY59578.1"/>
    </source>
</evidence>
<reference evidence="4 5" key="1">
    <citation type="submission" date="2018-08" db="EMBL/GenBank/DDBJ databases">
        <title>Aphanomyces genome sequencing and annotation.</title>
        <authorList>
            <person name="Minardi D."/>
            <person name="Oidtmann B."/>
            <person name="Van Der Giezen M."/>
            <person name="Studholme D.J."/>
        </authorList>
    </citation>
    <scope>NUCLEOTIDE SEQUENCE [LARGE SCALE GENOMIC DNA]</scope>
    <source>
        <strain evidence="2 4">D2</strain>
        <strain evidence="3 6">FDL457</strain>
        <strain evidence="1 5">Si</strain>
    </source>
</reference>
<dbReference type="Proteomes" id="UP000283543">
    <property type="component" value="Unassembled WGS sequence"/>
</dbReference>